<proteinExistence type="predicted"/>
<evidence type="ECO:0000313" key="3">
    <source>
        <dbReference type="Proteomes" id="UP000485058"/>
    </source>
</evidence>
<accession>A0A6A0A8W6</accession>
<feature type="non-terminal residue" evidence="2">
    <location>
        <position position="1"/>
    </location>
</feature>
<sequence length="21" mass="2224">MILSGQCEHDAAQAMAHLAPE</sequence>
<dbReference type="EMBL" id="BLLF01004073">
    <property type="protein sequence ID" value="GFH28863.1"/>
    <property type="molecule type" value="Genomic_DNA"/>
</dbReference>
<name>A0A6A0A8W6_HAELA</name>
<dbReference type="Proteomes" id="UP000485058">
    <property type="component" value="Unassembled WGS sequence"/>
</dbReference>
<gene>
    <name evidence="2" type="ORF">HaLaN_27421</name>
</gene>
<feature type="region of interest" description="Disordered" evidence="1">
    <location>
        <begin position="1"/>
        <end position="21"/>
    </location>
</feature>
<protein>
    <submittedName>
        <fullName evidence="2">Uncharacterized protein</fullName>
    </submittedName>
</protein>
<reference evidence="2 3" key="1">
    <citation type="submission" date="2020-02" db="EMBL/GenBank/DDBJ databases">
        <title>Draft genome sequence of Haematococcus lacustris strain NIES-144.</title>
        <authorList>
            <person name="Morimoto D."/>
            <person name="Nakagawa S."/>
            <person name="Yoshida T."/>
            <person name="Sawayama S."/>
        </authorList>
    </citation>
    <scope>NUCLEOTIDE SEQUENCE [LARGE SCALE GENOMIC DNA]</scope>
    <source>
        <strain evidence="2 3">NIES-144</strain>
    </source>
</reference>
<dbReference type="AlphaFoldDB" id="A0A6A0A8W6"/>
<organism evidence="2 3">
    <name type="scientific">Haematococcus lacustris</name>
    <name type="common">Green alga</name>
    <name type="synonym">Haematococcus pluvialis</name>
    <dbReference type="NCBI Taxonomy" id="44745"/>
    <lineage>
        <taxon>Eukaryota</taxon>
        <taxon>Viridiplantae</taxon>
        <taxon>Chlorophyta</taxon>
        <taxon>core chlorophytes</taxon>
        <taxon>Chlorophyceae</taxon>
        <taxon>CS clade</taxon>
        <taxon>Chlamydomonadales</taxon>
        <taxon>Haematococcaceae</taxon>
        <taxon>Haematococcus</taxon>
    </lineage>
</organism>
<comment type="caution">
    <text evidence="2">The sequence shown here is derived from an EMBL/GenBank/DDBJ whole genome shotgun (WGS) entry which is preliminary data.</text>
</comment>
<keyword evidence="3" id="KW-1185">Reference proteome</keyword>
<evidence type="ECO:0000313" key="2">
    <source>
        <dbReference type="EMBL" id="GFH28863.1"/>
    </source>
</evidence>
<evidence type="ECO:0000256" key="1">
    <source>
        <dbReference type="SAM" id="MobiDB-lite"/>
    </source>
</evidence>